<dbReference type="EMBL" id="JAMDLZ010000007">
    <property type="protein sequence ID" value="MCY9546275.1"/>
    <property type="molecule type" value="Genomic_DNA"/>
</dbReference>
<dbReference type="EMBL" id="LFXJ01000002">
    <property type="protein sequence ID" value="KMY33644.1"/>
    <property type="molecule type" value="Genomic_DNA"/>
</dbReference>
<dbReference type="Proteomes" id="UP000037326">
    <property type="component" value="Unassembled WGS sequence"/>
</dbReference>
<evidence type="ECO:0000256" key="5">
    <source>
        <dbReference type="ARBA" id="ARBA00022970"/>
    </source>
</evidence>
<dbReference type="PANTHER" id="PTHR43820">
    <property type="entry name" value="HIGH-AFFINITY BRANCHED-CHAIN AMINO ACID TRANSPORT ATP-BINDING PROTEIN LIVF"/>
    <property type="match status" value="1"/>
</dbReference>
<dbReference type="EMBL" id="PHQY01000339">
    <property type="protein sequence ID" value="PJO44454.1"/>
    <property type="molecule type" value="Genomic_DNA"/>
</dbReference>
<evidence type="ECO:0000256" key="2">
    <source>
        <dbReference type="ARBA" id="ARBA00022448"/>
    </source>
</evidence>
<dbReference type="GO" id="GO:0005524">
    <property type="term" value="F:ATP binding"/>
    <property type="evidence" value="ECO:0007669"/>
    <property type="project" value="UniProtKB-KW"/>
</dbReference>
<keyword evidence="3" id="KW-0547">Nucleotide-binding</keyword>
<feature type="domain" description="ABC transporter" evidence="6">
    <location>
        <begin position="2"/>
        <end position="234"/>
    </location>
</feature>
<evidence type="ECO:0000313" key="11">
    <source>
        <dbReference type="Proteomes" id="UP000232101"/>
    </source>
</evidence>
<reference evidence="7" key="1">
    <citation type="submission" date="2015-07" db="EMBL/GenBank/DDBJ databases">
        <title>MeaNS - Measles Nucleotide Surveillance Program.</title>
        <authorList>
            <person name="Tran T."/>
            <person name="Druce J."/>
        </authorList>
    </citation>
    <scope>NUCLEOTIDE SEQUENCE</scope>
    <source>
        <strain evidence="7">DSM 23493</strain>
    </source>
</reference>
<dbReference type="OrthoDB" id="9776369at2"/>
<comment type="similarity">
    <text evidence="1">Belongs to the ABC transporter superfamily.</text>
</comment>
<reference evidence="10" key="2">
    <citation type="submission" date="2015-07" db="EMBL/GenBank/DDBJ databases">
        <authorList>
            <consortium name="Consortium for Microbial Forensics and Genomics (microFORGE)"/>
            <person name="Knight B.M."/>
            <person name="Roberts D.P."/>
            <person name="Lin D."/>
            <person name="Hari K."/>
            <person name="Fletcher J."/>
            <person name="Melcher U."/>
            <person name="Blagden T."/>
            <person name="Winegar R.A."/>
        </authorList>
    </citation>
    <scope>NUCLEOTIDE SEQUENCE [LARGE SCALE GENOMIC DNA]</scope>
    <source>
        <strain evidence="10">DSM 23493</strain>
    </source>
</reference>
<dbReference type="InterPro" id="IPR030660">
    <property type="entry name" value="ABC_branched_ATPase_LivF/BraG"/>
</dbReference>
<keyword evidence="2" id="KW-0813">Transport</keyword>
<accession>A0A0K9FGK1</accession>
<evidence type="ECO:0000256" key="1">
    <source>
        <dbReference type="ARBA" id="ARBA00005417"/>
    </source>
</evidence>
<reference evidence="9 11" key="3">
    <citation type="submission" date="2017-11" db="EMBL/GenBank/DDBJ databases">
        <title>Bacterial isolate from king chilli rhizosphere.</title>
        <authorList>
            <person name="Takhelmayum P."/>
            <person name="Sarangthem I."/>
        </authorList>
    </citation>
    <scope>NUCLEOTIDE SEQUENCE [LARGE SCALE GENOMIC DNA]</scope>
    <source>
        <strain evidence="11">t26</strain>
        <strain evidence="9">T26</strain>
    </source>
</reference>
<keyword evidence="12" id="KW-1185">Reference proteome</keyword>
<dbReference type="PROSITE" id="PS50893">
    <property type="entry name" value="ABC_TRANSPORTER_2"/>
    <property type="match status" value="1"/>
</dbReference>
<dbReference type="Gene3D" id="3.40.50.300">
    <property type="entry name" value="P-loop containing nucleotide triphosphate hydrolases"/>
    <property type="match status" value="1"/>
</dbReference>
<dbReference type="Pfam" id="PF00005">
    <property type="entry name" value="ABC_tran"/>
    <property type="match status" value="1"/>
</dbReference>
<dbReference type="InterPro" id="IPR052156">
    <property type="entry name" value="BCAA_Transport_ATP-bd_LivF"/>
</dbReference>
<dbReference type="PATRIC" id="fig|582475.4.peg.3695"/>
<dbReference type="GO" id="GO:0016887">
    <property type="term" value="F:ATP hydrolysis activity"/>
    <property type="evidence" value="ECO:0007669"/>
    <property type="project" value="InterPro"/>
</dbReference>
<keyword evidence="4 8" id="KW-0067">ATP-binding</keyword>
<dbReference type="Proteomes" id="UP000232101">
    <property type="component" value="Unassembled WGS sequence"/>
</dbReference>
<dbReference type="SUPFAM" id="SSF52540">
    <property type="entry name" value="P-loop containing nucleoside triphosphate hydrolases"/>
    <property type="match status" value="1"/>
</dbReference>
<dbReference type="InterPro" id="IPR017871">
    <property type="entry name" value="ABC_transporter-like_CS"/>
</dbReference>
<protein>
    <submittedName>
        <fullName evidence="8">ABC transporter ATP-binding protein</fullName>
    </submittedName>
    <submittedName>
        <fullName evidence="7">Amino acid ABC transporter ATPase</fullName>
    </submittedName>
</protein>
<dbReference type="GO" id="GO:0015658">
    <property type="term" value="F:branched-chain amino acid transmembrane transporter activity"/>
    <property type="evidence" value="ECO:0007669"/>
    <property type="project" value="InterPro"/>
</dbReference>
<dbReference type="STRING" id="582475.ACZ11_00715"/>
<dbReference type="PROSITE" id="PS00211">
    <property type="entry name" value="ABC_TRANSPORTER_1"/>
    <property type="match status" value="1"/>
</dbReference>
<dbReference type="Proteomes" id="UP001527052">
    <property type="component" value="Unassembled WGS sequence"/>
</dbReference>
<reference evidence="8 12" key="4">
    <citation type="submission" date="2022-05" db="EMBL/GenBank/DDBJ databases">
        <title>Genome Sequencing of Bee-Associated Microbes.</title>
        <authorList>
            <person name="Dunlap C."/>
        </authorList>
    </citation>
    <scope>NUCLEOTIDE SEQUENCE [LARGE SCALE GENOMIC DNA]</scope>
    <source>
        <strain evidence="8 12">NRRL BD-083</strain>
    </source>
</reference>
<dbReference type="SMART" id="SM00382">
    <property type="entry name" value="AAA"/>
    <property type="match status" value="1"/>
</dbReference>
<evidence type="ECO:0000313" key="10">
    <source>
        <dbReference type="Proteomes" id="UP000037326"/>
    </source>
</evidence>
<dbReference type="PIRSF" id="PIRSF039137">
    <property type="entry name" value="ABC_branched_ATPase"/>
    <property type="match status" value="1"/>
</dbReference>
<dbReference type="InterPro" id="IPR003593">
    <property type="entry name" value="AAA+_ATPase"/>
</dbReference>
<name>A0A0K9FGK1_9BACI</name>
<gene>
    <name evidence="7" type="ORF">ACZ11_00715</name>
    <name evidence="9" type="ORF">CWD94_06690</name>
    <name evidence="8" type="ORF">M5W82_04870</name>
</gene>
<dbReference type="RefSeq" id="WP_049662752.1">
    <property type="nucleotide sequence ID" value="NZ_CP158849.1"/>
</dbReference>
<evidence type="ECO:0000313" key="7">
    <source>
        <dbReference type="EMBL" id="KMY33644.1"/>
    </source>
</evidence>
<dbReference type="CDD" id="cd03224">
    <property type="entry name" value="ABC_TM1139_LivF_branched"/>
    <property type="match status" value="1"/>
</dbReference>
<keyword evidence="5" id="KW-0029">Amino-acid transport</keyword>
<evidence type="ECO:0000313" key="12">
    <source>
        <dbReference type="Proteomes" id="UP001527052"/>
    </source>
</evidence>
<proteinExistence type="inferred from homology"/>
<sequence>MLKVQNIDVFYGNIQALKGLSLEVNEGEIVTLIGANGAGKSTLLKTLSGLLKPKGGIIEYEGFSIAGKAAQTIVKSGISHVPEGRRVFANMSVEENLELGAYLRNDKAGIKKDLDHVYELFPRLLERRKQQSGTLSGGEQQMLAMGRALMAKPKLLLMDEPSMGLAPLMVKNIFNIIEQVNKEGTTVLLVEQNANMALSVANRAYVLETGRIVLSGTAKELQESEQVKAAYLGGL</sequence>
<comment type="caution">
    <text evidence="7">The sequence shown here is derived from an EMBL/GenBank/DDBJ whole genome shotgun (WGS) entry which is preliminary data.</text>
</comment>
<evidence type="ECO:0000256" key="3">
    <source>
        <dbReference type="ARBA" id="ARBA00022741"/>
    </source>
</evidence>
<dbReference type="InterPro" id="IPR027417">
    <property type="entry name" value="P-loop_NTPase"/>
</dbReference>
<evidence type="ECO:0000259" key="6">
    <source>
        <dbReference type="PROSITE" id="PS50893"/>
    </source>
</evidence>
<evidence type="ECO:0000256" key="4">
    <source>
        <dbReference type="ARBA" id="ARBA00022840"/>
    </source>
</evidence>
<evidence type="ECO:0000313" key="8">
    <source>
        <dbReference type="EMBL" id="MCY9546275.1"/>
    </source>
</evidence>
<dbReference type="PANTHER" id="PTHR43820:SF3">
    <property type="entry name" value="BRANCHED-CHAIN AMINO ACID TRANSPORT SYSTEM,ATP-BINDING PROTEIN"/>
    <property type="match status" value="1"/>
</dbReference>
<dbReference type="GeneID" id="96596841"/>
<dbReference type="InterPro" id="IPR003439">
    <property type="entry name" value="ABC_transporter-like_ATP-bd"/>
</dbReference>
<organism evidence="7 10">
    <name type="scientific">Lysinibacillus xylanilyticus</name>
    <dbReference type="NCBI Taxonomy" id="582475"/>
    <lineage>
        <taxon>Bacteria</taxon>
        <taxon>Bacillati</taxon>
        <taxon>Bacillota</taxon>
        <taxon>Bacilli</taxon>
        <taxon>Bacillales</taxon>
        <taxon>Bacillaceae</taxon>
        <taxon>Lysinibacillus</taxon>
    </lineage>
</organism>
<dbReference type="GO" id="GO:0015807">
    <property type="term" value="P:L-amino acid transport"/>
    <property type="evidence" value="ECO:0007669"/>
    <property type="project" value="TreeGrafter"/>
</dbReference>
<evidence type="ECO:0000313" key="9">
    <source>
        <dbReference type="EMBL" id="PJO44454.1"/>
    </source>
</evidence>
<dbReference type="AlphaFoldDB" id="A0A0K9FGK1"/>